<comment type="caution">
    <text evidence="2">The sequence shown here is derived from an EMBL/GenBank/DDBJ whole genome shotgun (WGS) entry which is preliminary data.</text>
</comment>
<keyword evidence="1" id="KW-1133">Transmembrane helix</keyword>
<dbReference type="Pfam" id="PF11735">
    <property type="entry name" value="CAP59_mtransfer"/>
    <property type="match status" value="1"/>
</dbReference>
<proteinExistence type="predicted"/>
<keyword evidence="1" id="KW-0472">Membrane</keyword>
<dbReference type="PANTHER" id="PTHR34144">
    <property type="entry name" value="CHROMOSOME 8, WHOLE GENOME SHOTGUN SEQUENCE"/>
    <property type="match status" value="1"/>
</dbReference>
<keyword evidence="3" id="KW-1185">Reference proteome</keyword>
<gene>
    <name evidence="2" type="ORF">NKR19_g6134</name>
</gene>
<feature type="transmembrane region" description="Helical" evidence="1">
    <location>
        <begin position="14"/>
        <end position="34"/>
    </location>
</feature>
<dbReference type="Proteomes" id="UP001174691">
    <property type="component" value="Unassembled WGS sequence"/>
</dbReference>
<protein>
    <submittedName>
        <fullName evidence="2">Polysaccharide export protein</fullName>
    </submittedName>
</protein>
<keyword evidence="1" id="KW-0812">Transmembrane</keyword>
<reference evidence="2" key="1">
    <citation type="submission" date="2022-07" db="EMBL/GenBank/DDBJ databases">
        <title>Fungi with potential for degradation of polypropylene.</title>
        <authorList>
            <person name="Gostincar C."/>
        </authorList>
    </citation>
    <scope>NUCLEOTIDE SEQUENCE</scope>
    <source>
        <strain evidence="2">EXF-13287</strain>
    </source>
</reference>
<accession>A0AA38RSR2</accession>
<evidence type="ECO:0000256" key="1">
    <source>
        <dbReference type="SAM" id="Phobius"/>
    </source>
</evidence>
<dbReference type="AlphaFoldDB" id="A0AA38RSR2"/>
<organism evidence="2 3">
    <name type="scientific">Coniochaeta hoffmannii</name>
    <dbReference type="NCBI Taxonomy" id="91930"/>
    <lineage>
        <taxon>Eukaryota</taxon>
        <taxon>Fungi</taxon>
        <taxon>Dikarya</taxon>
        <taxon>Ascomycota</taxon>
        <taxon>Pezizomycotina</taxon>
        <taxon>Sordariomycetes</taxon>
        <taxon>Sordariomycetidae</taxon>
        <taxon>Coniochaetales</taxon>
        <taxon>Coniochaetaceae</taxon>
        <taxon>Coniochaeta</taxon>
    </lineage>
</organism>
<dbReference type="InterPro" id="IPR021047">
    <property type="entry name" value="Mannosyltransferase_CMT1"/>
</dbReference>
<dbReference type="PANTHER" id="PTHR34144:SF7">
    <property type="entry name" value="EXPORT PROTEIN (CAP59), PUTATIVE (AFU_ORTHOLOGUE AFUA_7G05020)-RELATED"/>
    <property type="match status" value="1"/>
</dbReference>
<sequence length="422" mass="48103">MLIHPRFARRLRAYSRQIFSVVFVFFAIDAILLIRDRPPTYTAPIPAQQAGPTTNTSVYIVSVHRNNEQILREAWNDAVLALAAHLGPANVHFAAVESGSQDKTKEALMDLKGALDDLGVSNTISLGMTVWEQIDELETRPDPTREREPGWIWDKEEGHYDLRRIPYLAKVRNQALEPLTLLEKRHGRRFDKVLWLNDVAFDVEDFATLLHTRGGRYAAACGMDFKTYPYYYDTFALRDEQGMKTASYYWPWFISPAARGAARRGEPVRVESCWNGVVLFDSAPFYAEPPLRFRGIDDSLADLHLEGSECCLVHADNVLSRDPEGGVWLNPNVRVGYSVAAYRAVKGGRFPGPWAAIAGGWANRWGRFKGRIQHRLEMAEVKRRLEMWRSRTPTGELSRTEPGVACLINEMQIMWQNGWKHL</sequence>
<evidence type="ECO:0000313" key="3">
    <source>
        <dbReference type="Proteomes" id="UP001174691"/>
    </source>
</evidence>
<name>A0AA38RSR2_9PEZI</name>
<dbReference type="EMBL" id="JANBVN010000091">
    <property type="protein sequence ID" value="KAJ9145224.1"/>
    <property type="molecule type" value="Genomic_DNA"/>
</dbReference>
<evidence type="ECO:0000313" key="2">
    <source>
        <dbReference type="EMBL" id="KAJ9145224.1"/>
    </source>
</evidence>